<evidence type="ECO:0000313" key="4">
    <source>
        <dbReference type="Proteomes" id="UP000429607"/>
    </source>
</evidence>
<feature type="compositionally biased region" description="Polar residues" evidence="1">
    <location>
        <begin position="702"/>
        <end position="711"/>
    </location>
</feature>
<dbReference type="AlphaFoldDB" id="A0A6A3JQU9"/>
<feature type="region of interest" description="Disordered" evidence="1">
    <location>
        <begin position="627"/>
        <end position="667"/>
    </location>
</feature>
<dbReference type="Proteomes" id="UP000429607">
    <property type="component" value="Unassembled WGS sequence"/>
</dbReference>
<feature type="region of interest" description="Disordered" evidence="1">
    <location>
        <begin position="792"/>
        <end position="816"/>
    </location>
</feature>
<feature type="compositionally biased region" description="Basic and acidic residues" evidence="1">
    <location>
        <begin position="571"/>
        <end position="592"/>
    </location>
</feature>
<feature type="region of interest" description="Disordered" evidence="1">
    <location>
        <begin position="683"/>
        <end position="715"/>
    </location>
</feature>
<dbReference type="OrthoDB" id="129635at2759"/>
<feature type="compositionally biased region" description="Low complexity" evidence="1">
    <location>
        <begin position="731"/>
        <end position="745"/>
    </location>
</feature>
<feature type="region of interest" description="Disordered" evidence="1">
    <location>
        <begin position="532"/>
        <end position="610"/>
    </location>
</feature>
<feature type="compositionally biased region" description="Basic residues" evidence="1">
    <location>
        <begin position="538"/>
        <end position="549"/>
    </location>
</feature>
<evidence type="ECO:0008006" key="6">
    <source>
        <dbReference type="Google" id="ProtNLM"/>
    </source>
</evidence>
<sequence length="1197" mass="133146">MQQQQLDGPGPGPPDPGIDLDDAMGAKSSLQNPPQGNGDTRSDNKLHQREQAAISKGREAGTDAEGILTDETNTDEDAETTGARSLGGSKNVTWSDKVRTPATHTEVITEVMAKSSHMLEDVWNPVHKKLLLCTLMTDWEAAAKTPWTTEEATMRQEAMMSANVSCDESVRAWTQRENEILLAYLRGRLDLPHPPNFIKEILIGEHRAMIEDMHEAYLNATLTAVVPATVRLTRNAAHAVIFRELFNANTDKNTGRTMMSAFQRDVKRLSFDGNQTLSVIFYSRTAAARWQEKALRLQKAVIVFRDTVRQGGEEGSGQYTPAQVEIQYAVRVYGGESMGLATLARIFAQVSAAKVLDVEYAREQRADIYDNRYHTIRFAQTDCPSPLKGVSKIKIGDQDILIHHFQHNLRKPYSRCLNQKHGTMKCTAAFSKLTRMQEKATRILDGPVEHTRVAPRREYQVASIDELVTLLQSNIPQQLQAANLIPGTQEKQQHGQEGDDSKLTTVADNVTMQLPEQEGDSSNDMAADAAGYTVKESKKSKSAKTKARKAKSEAGQQRTVAKMDGAGAEKQQGRLKNDDADGREGVAHEKSKGAHTGRKKTHTASGGSNKMMKRFEKFQRAEALGRYGALADSDSEEEKSDSMEVDEENMGRDDEEIGEEDNDAPYAYPPIVTQIEHPEHHDEGIQTADSTPTRRTPEEATASPNHQQQDDATLPTPMEGIMTDVVQSMPSTRSSTSARAAGATSKVIRRQRHHNAGIGLPDGAIKGMQTSMANFMHQVAAAAVTTTECEVENDATGTNNRDEERKTDTVVPETPDSQEEFTMGETRVGTAEGDSDLPIQLGQWLSSFQGQEVTVAANGQCAFLAILASTINHKGPEMKITPDVEKDATDTKWYVYTLMMANLRKDVELRLVDPIEECAKLYPGQPKHTSVNGATAALYVHYDTARKRSVGQTVPASFWAGPHELRALSQYLREPILVFDVSENTDAHVQRYSYEQHRLADGTDHESGFGRAITDREATEYLRNCWALHVVPTFLVLRQQERHFYGVSHGDVFFKWRAEGDPDFTANITESLEWKETINDMTEYECTVDLSTVNQLADCVEVNSLMVKRYEMRDRLNLVHARLGLPTLPSDGIDADWDLLLANEEQLIHEAYCIDQYAAISQTEHDAEDADETPPRRLARVATGDVMLRSYFRIQKI</sequence>
<comment type="caution">
    <text evidence="3">The sequence shown here is derived from an EMBL/GenBank/DDBJ whole genome shotgun (WGS) entry which is preliminary data.</text>
</comment>
<name>A0A6A3JQU9_9STRA</name>
<reference evidence="4 5" key="1">
    <citation type="submission" date="2018-09" db="EMBL/GenBank/DDBJ databases">
        <title>Genomic investigation of the strawberry pathogen Phytophthora fragariae indicates pathogenicity is determined by transcriptional variation in three key races.</title>
        <authorList>
            <person name="Adams T.M."/>
            <person name="Armitage A.D."/>
            <person name="Sobczyk M.K."/>
            <person name="Bates H.J."/>
            <person name="Dunwell J.M."/>
            <person name="Nellist C.F."/>
            <person name="Harrison R.J."/>
        </authorList>
    </citation>
    <scope>NUCLEOTIDE SEQUENCE [LARGE SCALE GENOMIC DNA]</scope>
    <source>
        <strain evidence="3 4">SCRP249</strain>
        <strain evidence="2 5">SCRP324</strain>
    </source>
</reference>
<gene>
    <name evidence="3" type="ORF">PR001_g20034</name>
    <name evidence="2" type="ORF">PR002_g20539</name>
</gene>
<feature type="region of interest" description="Disordered" evidence="1">
    <location>
        <begin position="1"/>
        <end position="96"/>
    </location>
</feature>
<evidence type="ECO:0000313" key="3">
    <source>
        <dbReference type="EMBL" id="KAE8995787.1"/>
    </source>
</evidence>
<feature type="compositionally biased region" description="Basic and acidic residues" evidence="1">
    <location>
        <begin position="40"/>
        <end position="61"/>
    </location>
</feature>
<feature type="compositionally biased region" description="Basic residues" evidence="1">
    <location>
        <begin position="593"/>
        <end position="602"/>
    </location>
</feature>
<accession>A0A6A3JQU9</accession>
<evidence type="ECO:0000313" key="2">
    <source>
        <dbReference type="EMBL" id="KAE8992460.1"/>
    </source>
</evidence>
<protein>
    <recommendedName>
        <fullName evidence="6">OTU domain-containing protein</fullName>
    </recommendedName>
</protein>
<feature type="compositionally biased region" description="Polar residues" evidence="1">
    <location>
        <begin position="28"/>
        <end position="39"/>
    </location>
</feature>
<dbReference type="Proteomes" id="UP000435112">
    <property type="component" value="Unassembled WGS sequence"/>
</dbReference>
<dbReference type="EMBL" id="QXFV01001927">
    <property type="protein sequence ID" value="KAE8995787.1"/>
    <property type="molecule type" value="Genomic_DNA"/>
</dbReference>
<evidence type="ECO:0000313" key="5">
    <source>
        <dbReference type="Proteomes" id="UP000435112"/>
    </source>
</evidence>
<dbReference type="EMBL" id="QXFU01001970">
    <property type="protein sequence ID" value="KAE8992460.1"/>
    <property type="molecule type" value="Genomic_DNA"/>
</dbReference>
<proteinExistence type="predicted"/>
<feature type="region of interest" description="Disordered" evidence="1">
    <location>
        <begin position="728"/>
        <end position="747"/>
    </location>
</feature>
<organism evidence="3 4">
    <name type="scientific">Phytophthora rubi</name>
    <dbReference type="NCBI Taxonomy" id="129364"/>
    <lineage>
        <taxon>Eukaryota</taxon>
        <taxon>Sar</taxon>
        <taxon>Stramenopiles</taxon>
        <taxon>Oomycota</taxon>
        <taxon>Peronosporomycetes</taxon>
        <taxon>Peronosporales</taxon>
        <taxon>Peronosporaceae</taxon>
        <taxon>Phytophthora</taxon>
    </lineage>
</organism>
<feature type="compositionally biased region" description="Acidic residues" evidence="1">
    <location>
        <begin position="633"/>
        <end position="663"/>
    </location>
</feature>
<evidence type="ECO:0000256" key="1">
    <source>
        <dbReference type="SAM" id="MobiDB-lite"/>
    </source>
</evidence>